<reference evidence="3" key="1">
    <citation type="submission" date="2023-03" db="EMBL/GenBank/DDBJ databases">
        <title>Massive genome expansion in bonnet fungi (Mycena s.s.) driven by repeated elements and novel gene families across ecological guilds.</title>
        <authorList>
            <consortium name="Lawrence Berkeley National Laboratory"/>
            <person name="Harder C.B."/>
            <person name="Miyauchi S."/>
            <person name="Viragh M."/>
            <person name="Kuo A."/>
            <person name="Thoen E."/>
            <person name="Andreopoulos B."/>
            <person name="Lu D."/>
            <person name="Skrede I."/>
            <person name="Drula E."/>
            <person name="Henrissat B."/>
            <person name="Morin E."/>
            <person name="Kohler A."/>
            <person name="Barry K."/>
            <person name="LaButti K."/>
            <person name="Morin E."/>
            <person name="Salamov A."/>
            <person name="Lipzen A."/>
            <person name="Mereny Z."/>
            <person name="Hegedus B."/>
            <person name="Baldrian P."/>
            <person name="Stursova M."/>
            <person name="Weitz H."/>
            <person name="Taylor A."/>
            <person name="Grigoriev I.V."/>
            <person name="Nagy L.G."/>
            <person name="Martin F."/>
            <person name="Kauserud H."/>
        </authorList>
    </citation>
    <scope>NUCLEOTIDE SEQUENCE</scope>
    <source>
        <strain evidence="3">CBHHK002</strain>
    </source>
</reference>
<evidence type="ECO:0000256" key="1">
    <source>
        <dbReference type="SAM" id="MobiDB-lite"/>
    </source>
</evidence>
<protein>
    <recommendedName>
        <fullName evidence="2">DUF6532 domain-containing protein</fullName>
    </recommendedName>
</protein>
<proteinExistence type="predicted"/>
<dbReference type="Pfam" id="PF20149">
    <property type="entry name" value="DUF6532"/>
    <property type="match status" value="1"/>
</dbReference>
<feature type="region of interest" description="Disordered" evidence="1">
    <location>
        <begin position="343"/>
        <end position="390"/>
    </location>
</feature>
<dbReference type="AlphaFoldDB" id="A0AAD6ZG08"/>
<feature type="region of interest" description="Disordered" evidence="1">
    <location>
        <begin position="144"/>
        <end position="257"/>
    </location>
</feature>
<comment type="caution">
    <text evidence="3">The sequence shown here is derived from an EMBL/GenBank/DDBJ whole genome shotgun (WGS) entry which is preliminary data.</text>
</comment>
<accession>A0AAD6ZG08</accession>
<feature type="compositionally biased region" description="Basic residues" evidence="1">
    <location>
        <begin position="345"/>
        <end position="355"/>
    </location>
</feature>
<dbReference type="InterPro" id="IPR045341">
    <property type="entry name" value="DUF6532"/>
</dbReference>
<gene>
    <name evidence="3" type="ORF">DFH08DRAFT_970337</name>
</gene>
<organism evidence="3 4">
    <name type="scientific">Mycena albidolilacea</name>
    <dbReference type="NCBI Taxonomy" id="1033008"/>
    <lineage>
        <taxon>Eukaryota</taxon>
        <taxon>Fungi</taxon>
        <taxon>Dikarya</taxon>
        <taxon>Basidiomycota</taxon>
        <taxon>Agaricomycotina</taxon>
        <taxon>Agaricomycetes</taxon>
        <taxon>Agaricomycetidae</taxon>
        <taxon>Agaricales</taxon>
        <taxon>Marasmiineae</taxon>
        <taxon>Mycenaceae</taxon>
        <taxon>Mycena</taxon>
    </lineage>
</organism>
<keyword evidence="4" id="KW-1185">Reference proteome</keyword>
<dbReference type="EMBL" id="JARIHO010000052">
    <property type="protein sequence ID" value="KAJ7321042.1"/>
    <property type="molecule type" value="Genomic_DNA"/>
</dbReference>
<dbReference type="Proteomes" id="UP001218218">
    <property type="component" value="Unassembled WGS sequence"/>
</dbReference>
<evidence type="ECO:0000313" key="3">
    <source>
        <dbReference type="EMBL" id="KAJ7321042.1"/>
    </source>
</evidence>
<feature type="compositionally biased region" description="Acidic residues" evidence="1">
    <location>
        <begin position="121"/>
        <end position="132"/>
    </location>
</feature>
<feature type="region of interest" description="Disordered" evidence="1">
    <location>
        <begin position="12"/>
        <end position="132"/>
    </location>
</feature>
<sequence length="623" mass="67424">MQLCATSLFLADSKGIAEDSEEEPPVKSKSKSSARKPAAPTIDPNTDGEEEDVVTNKKPARHDFSKIPAASEGSGATSRGQDKSDVLKAVKLTAAKHGRIVAESASEAKSESTSSDSCSISDEESDYDLADTIDFDTEVAQIISKTTKPAADPSHKHLAAHSKANSKAPKKTMNKDKSLSSEDSSSREIDDVAPRPPKAPKKTTVEKSSAEALFSSDSRRPWSLSKKNKSNDWAARKAYSDSEDSMPDAPARRVINSDIEMQDDSFAAQAGEGIAATLGAIAECSAGVTPADPPWRSPLGPLRGAIRSPRRPTAWGFGLFLAVPASEIESEGASDSALEAEVLQPKKKKKSKKVSAARQKQADSEEPEIKTAVPPPQGKSKAKAVPAAPVATIDRPESSWDVSARGVLRDTMVLIKIHMLFVDAYPVMVSRPGFGRPYMIKAARARPGAIYILERLSSDPTFGAILAPIPIDRMNILRGNIKRCDVNCVAAFYGLADLEPDQVKGKLQLDRPFCHGSMSFVLKEELFTNPAFVTQNIERFVSKHDKKPNEPELPDPIVAVVATAQYAALCEYRLTGKRQNIPFTENTYEDIYRNHMATLQLTRENAPKSMHDILHSLQAGHGG</sequence>
<feature type="compositionally biased region" description="Basic and acidic residues" evidence="1">
    <location>
        <begin position="360"/>
        <end position="369"/>
    </location>
</feature>
<evidence type="ECO:0000259" key="2">
    <source>
        <dbReference type="Pfam" id="PF20149"/>
    </source>
</evidence>
<feature type="domain" description="DUF6532" evidence="2">
    <location>
        <begin position="414"/>
        <end position="600"/>
    </location>
</feature>
<name>A0AAD6ZG08_9AGAR</name>
<evidence type="ECO:0000313" key="4">
    <source>
        <dbReference type="Proteomes" id="UP001218218"/>
    </source>
</evidence>
<feature type="compositionally biased region" description="Low complexity" evidence="1">
    <location>
        <begin position="102"/>
        <end position="120"/>
    </location>
</feature>
<feature type="compositionally biased region" description="Basic and acidic residues" evidence="1">
    <location>
        <begin position="173"/>
        <end position="193"/>
    </location>
</feature>